<feature type="non-terminal residue" evidence="3">
    <location>
        <position position="1"/>
    </location>
</feature>
<organism evidence="3">
    <name type="scientific">Graphocephala atropunctata</name>
    <dbReference type="NCBI Taxonomy" id="36148"/>
    <lineage>
        <taxon>Eukaryota</taxon>
        <taxon>Metazoa</taxon>
        <taxon>Ecdysozoa</taxon>
        <taxon>Arthropoda</taxon>
        <taxon>Hexapoda</taxon>
        <taxon>Insecta</taxon>
        <taxon>Pterygota</taxon>
        <taxon>Neoptera</taxon>
        <taxon>Paraneoptera</taxon>
        <taxon>Hemiptera</taxon>
        <taxon>Auchenorrhyncha</taxon>
        <taxon>Membracoidea</taxon>
        <taxon>Cicadellidae</taxon>
        <taxon>Cicadellinae</taxon>
        <taxon>Cicadellini</taxon>
        <taxon>Graphocephala</taxon>
    </lineage>
</organism>
<keyword evidence="2" id="KW-1133">Transmembrane helix</keyword>
<evidence type="ECO:0000256" key="2">
    <source>
        <dbReference type="SAM" id="Phobius"/>
    </source>
</evidence>
<accession>A0A1B6MMG0</accession>
<name>A0A1B6MMG0_9HEMI</name>
<dbReference type="EMBL" id="GEBQ01002884">
    <property type="protein sequence ID" value="JAT37093.1"/>
    <property type="molecule type" value="Transcribed_RNA"/>
</dbReference>
<dbReference type="AlphaFoldDB" id="A0A1B6MMG0"/>
<keyword evidence="2" id="KW-0812">Transmembrane</keyword>
<protein>
    <recommendedName>
        <fullName evidence="4">MD-2-related lipid-recognition domain-containing protein</fullName>
    </recommendedName>
</protein>
<sequence>AGVSCVACRRIQLYKRHCCSDRMYRRIAVVTIGFVTFILQFFYCTSGFGAPPLFGPYTLLVKGVQNCEDVGTNVYSFSANVSHCELYKVCDPTINIQEAFDDKVLVEHSVEVRINEDWRLLTKPNFSEGCSDTTNVLTEFFGLFVKSNITECPVPKGRYHLKEINLKEVRLTKLPQLPYNSYRHTLVVYRNGERVGCVILTVDVIPSDLDP</sequence>
<feature type="transmembrane region" description="Helical" evidence="2">
    <location>
        <begin position="23"/>
        <end position="43"/>
    </location>
</feature>
<gene>
    <name evidence="3" type="ORF">g.2623</name>
</gene>
<evidence type="ECO:0000313" key="3">
    <source>
        <dbReference type="EMBL" id="JAT37093.1"/>
    </source>
</evidence>
<evidence type="ECO:0008006" key="4">
    <source>
        <dbReference type="Google" id="ProtNLM"/>
    </source>
</evidence>
<dbReference type="InterPro" id="IPR036846">
    <property type="entry name" value="GM2-AP_sf"/>
</dbReference>
<dbReference type="Gene3D" id="2.70.220.10">
    <property type="entry name" value="Ganglioside GM2 activator"/>
    <property type="match status" value="1"/>
</dbReference>
<proteinExistence type="predicted"/>
<keyword evidence="2" id="KW-0472">Membrane</keyword>
<evidence type="ECO:0000256" key="1">
    <source>
        <dbReference type="ARBA" id="ARBA00022729"/>
    </source>
</evidence>
<dbReference type="SUPFAM" id="SSF63707">
    <property type="entry name" value="Ganglioside M2 (gm2) activator"/>
    <property type="match status" value="1"/>
</dbReference>
<keyword evidence="1" id="KW-0732">Signal</keyword>
<reference evidence="3" key="1">
    <citation type="submission" date="2015-11" db="EMBL/GenBank/DDBJ databases">
        <title>De novo transcriptome assembly of four potential Pierce s Disease insect vectors from Arizona vineyards.</title>
        <authorList>
            <person name="Tassone E.E."/>
        </authorList>
    </citation>
    <scope>NUCLEOTIDE SEQUENCE</scope>
</reference>